<dbReference type="PROSITE" id="PS50287">
    <property type="entry name" value="SRCR_2"/>
    <property type="match status" value="2"/>
</dbReference>
<name>A0A267EE75_9PLAT</name>
<evidence type="ECO:0000259" key="8">
    <source>
        <dbReference type="PROSITE" id="PS51034"/>
    </source>
</evidence>
<keyword evidence="11" id="KW-1185">Reference proteome</keyword>
<feature type="domain" description="SRCR" evidence="7">
    <location>
        <begin position="173"/>
        <end position="280"/>
    </location>
</feature>
<dbReference type="InterPro" id="IPR036772">
    <property type="entry name" value="SRCR-like_dom_sf"/>
</dbReference>
<evidence type="ECO:0000256" key="5">
    <source>
        <dbReference type="SAM" id="Phobius"/>
    </source>
</evidence>
<evidence type="ECO:0008006" key="12">
    <source>
        <dbReference type="Google" id="ProtNLM"/>
    </source>
</evidence>
<keyword evidence="5" id="KW-1133">Transmembrane helix</keyword>
<accession>A0A267EE75</accession>
<dbReference type="Gene3D" id="2.60.40.3210">
    <property type="entry name" value="Zona pellucida, ZP-N domain"/>
    <property type="match status" value="1"/>
</dbReference>
<evidence type="ECO:0000256" key="2">
    <source>
        <dbReference type="ARBA" id="ARBA00022737"/>
    </source>
</evidence>
<dbReference type="SUPFAM" id="SSF56487">
    <property type="entry name" value="SRCR-like"/>
    <property type="match status" value="2"/>
</dbReference>
<dbReference type="STRING" id="282301.A0A267EE75"/>
<keyword evidence="3 4" id="KW-1015">Disulfide bond</keyword>
<evidence type="ECO:0000256" key="3">
    <source>
        <dbReference type="ARBA" id="ARBA00023157"/>
    </source>
</evidence>
<keyword evidence="1 6" id="KW-0732">Signal</keyword>
<dbReference type="EMBL" id="NIVC01002221">
    <property type="protein sequence ID" value="PAA59853.1"/>
    <property type="molecule type" value="Genomic_DNA"/>
</dbReference>
<dbReference type="InterPro" id="IPR055355">
    <property type="entry name" value="ZP-C"/>
</dbReference>
<dbReference type="InterPro" id="IPR001507">
    <property type="entry name" value="ZP_dom"/>
</dbReference>
<comment type="caution">
    <text evidence="4">Lacks conserved residue(s) required for the propagation of feature annotation.</text>
</comment>
<feature type="transmembrane region" description="Helical" evidence="5">
    <location>
        <begin position="590"/>
        <end position="612"/>
    </location>
</feature>
<feature type="chain" id="PRO_5011916008" description="SRCR domain-containing protein" evidence="6">
    <location>
        <begin position="26"/>
        <end position="613"/>
    </location>
</feature>
<evidence type="ECO:0000256" key="1">
    <source>
        <dbReference type="ARBA" id="ARBA00022729"/>
    </source>
</evidence>
<sequence length="613" mass="65523">MKQLWRLLPVKLVVLSCFFITSANSQRPVSVRLVGGSKPNLGVVEVTMSTGAVGRICNLGFDNNGASVVCAMLGYRGVTGLKVDLPPYTVGNTNTVMAISGCPDFLEASTSTWNLETACRYVVSSFPPDCAGNGRDAAVICTGTQTTSTPGPTLPPDFATIAPIDCNNTITSLRLDPGPEEGLVLIQNGSLGGDNFGTICAAGFSAIEAATICRMLCRNETANAIGMSGKYLTTAASYPVMLSGLKCPAGATSTNDCKHNGWGAAPSYCTPNTAVSVRCSQISLTPPPIPAPFVVCHLYVANVFFTYTDVASASLLSLYGTYNETTCNFTKNENSTTVWATVPYIGCNSVQTTNATHVIYTSMLYRNVTAVSGVYVDVPYIIPVECAIPKLKEVTAALLPDARTAPPITGGDSYTSEVKLYRSYNARGFSSEIAPGDRLVVGSRIYARVRETSPLNVRLTVRNCWASDKSDGTGASYYVVRNKCATDANSVFRVDEKNIGINFAVMSFTQTVSTQAYIFCDVTICTPTDPDERCLQTCGTAVRRRRKRQLSTENEKESSQQPSRGPYILTAMTAMDVEASRAASIADATLLWLMTTALVAAVAWNTFSSVFIH</sequence>
<dbReference type="PROSITE" id="PS51034">
    <property type="entry name" value="ZP_2"/>
    <property type="match status" value="1"/>
</dbReference>
<evidence type="ECO:0000256" key="4">
    <source>
        <dbReference type="PROSITE-ProRule" id="PRU00196"/>
    </source>
</evidence>
<dbReference type="GO" id="GO:0016020">
    <property type="term" value="C:membrane"/>
    <property type="evidence" value="ECO:0007669"/>
    <property type="project" value="InterPro"/>
</dbReference>
<dbReference type="SMART" id="SM00202">
    <property type="entry name" value="SR"/>
    <property type="match status" value="2"/>
</dbReference>
<comment type="caution">
    <text evidence="10">The sequence shown here is derived from an EMBL/GenBank/DDBJ whole genome shotgun (WGS) entry which is preliminary data.</text>
</comment>
<dbReference type="Pfam" id="PF00100">
    <property type="entry name" value="Zona_pellucida"/>
    <property type="match status" value="1"/>
</dbReference>
<dbReference type="Gene3D" id="2.60.40.4100">
    <property type="entry name" value="Zona pellucida, ZP-C domain"/>
    <property type="match status" value="1"/>
</dbReference>
<evidence type="ECO:0000313" key="11">
    <source>
        <dbReference type="Proteomes" id="UP000215902"/>
    </source>
</evidence>
<dbReference type="Proteomes" id="UP000215902">
    <property type="component" value="Unassembled WGS sequence"/>
</dbReference>
<dbReference type="PANTHER" id="PTHR19331">
    <property type="entry name" value="SCAVENGER RECEPTOR DOMAIN-CONTAINING"/>
    <property type="match status" value="1"/>
</dbReference>
<feature type="domain" description="SRCR" evidence="7">
    <location>
        <begin position="31"/>
        <end position="142"/>
    </location>
</feature>
<proteinExistence type="predicted"/>
<protein>
    <recommendedName>
        <fullName evidence="12">SRCR domain-containing protein</fullName>
    </recommendedName>
</protein>
<dbReference type="InterPro" id="IPR001190">
    <property type="entry name" value="SRCR"/>
</dbReference>
<organism evidence="10 11">
    <name type="scientific">Macrostomum lignano</name>
    <dbReference type="NCBI Taxonomy" id="282301"/>
    <lineage>
        <taxon>Eukaryota</taxon>
        <taxon>Metazoa</taxon>
        <taxon>Spiralia</taxon>
        <taxon>Lophotrochozoa</taxon>
        <taxon>Platyhelminthes</taxon>
        <taxon>Rhabditophora</taxon>
        <taxon>Macrostomorpha</taxon>
        <taxon>Macrostomida</taxon>
        <taxon>Macrostomidae</taxon>
        <taxon>Macrostomum</taxon>
    </lineage>
</organism>
<feature type="domain" description="ZP" evidence="8">
    <location>
        <begin position="295"/>
        <end position="541"/>
    </location>
</feature>
<feature type="disulfide bond" evidence="4">
    <location>
        <begin position="247"/>
        <end position="257"/>
    </location>
</feature>
<evidence type="ECO:0000313" key="10">
    <source>
        <dbReference type="EMBL" id="PAA59853.1"/>
    </source>
</evidence>
<dbReference type="Gene3D" id="3.10.250.10">
    <property type="entry name" value="SRCR-like domain"/>
    <property type="match status" value="2"/>
</dbReference>
<dbReference type="InterPro" id="IPR042235">
    <property type="entry name" value="ZP-C_dom"/>
</dbReference>
<keyword evidence="5" id="KW-0472">Membrane</keyword>
<gene>
    <name evidence="10" type="ORF">BOX15_Mlig019678g1</name>
    <name evidence="9" type="ORF">BOX15_Mlig019678g2</name>
</gene>
<evidence type="ECO:0000259" key="7">
    <source>
        <dbReference type="PROSITE" id="PS50287"/>
    </source>
</evidence>
<evidence type="ECO:0000313" key="9">
    <source>
        <dbReference type="EMBL" id="PAA50771.1"/>
    </source>
</evidence>
<reference evidence="10 11" key="1">
    <citation type="submission" date="2017-06" db="EMBL/GenBank/DDBJ databases">
        <title>A platform for efficient transgenesis in Macrostomum lignano, a flatworm model organism for stem cell research.</title>
        <authorList>
            <person name="Berezikov E."/>
        </authorList>
    </citation>
    <scope>NUCLEOTIDE SEQUENCE [LARGE SCALE GENOMIC DNA]</scope>
    <source>
        <strain evidence="10">DV1</strain>
        <tissue evidence="10">Whole organism</tissue>
    </source>
</reference>
<dbReference type="EMBL" id="NIVC01003568">
    <property type="protein sequence ID" value="PAA50771.1"/>
    <property type="molecule type" value="Genomic_DNA"/>
</dbReference>
<evidence type="ECO:0000256" key="6">
    <source>
        <dbReference type="SAM" id="SignalP"/>
    </source>
</evidence>
<feature type="signal peptide" evidence="6">
    <location>
        <begin position="1"/>
        <end position="25"/>
    </location>
</feature>
<dbReference type="Pfam" id="PF00530">
    <property type="entry name" value="SRCR"/>
    <property type="match status" value="2"/>
</dbReference>
<dbReference type="SMART" id="SM00241">
    <property type="entry name" value="ZP"/>
    <property type="match status" value="1"/>
</dbReference>
<keyword evidence="2" id="KW-0677">Repeat</keyword>
<dbReference type="AlphaFoldDB" id="A0A267EE75"/>
<keyword evidence="5" id="KW-0812">Transmembrane</keyword>
<dbReference type="OrthoDB" id="10063988at2759"/>